<reference evidence="1" key="1">
    <citation type="journal article" date="2020" name="Nature">
        <title>Giant virus diversity and host interactions through global metagenomics.</title>
        <authorList>
            <person name="Schulz F."/>
            <person name="Roux S."/>
            <person name="Paez-Espino D."/>
            <person name="Jungbluth S."/>
            <person name="Walsh D.A."/>
            <person name="Denef V.J."/>
            <person name="McMahon K.D."/>
            <person name="Konstantinidis K.T."/>
            <person name="Eloe-Fadrosh E.A."/>
            <person name="Kyrpides N.C."/>
            <person name="Woyke T."/>
        </authorList>
    </citation>
    <scope>NUCLEOTIDE SEQUENCE</scope>
    <source>
        <strain evidence="1">GVMAG-M-3300023184-51</strain>
    </source>
</reference>
<sequence>MKITYESHKLMSFFVENNCLAPIKQTKTTDNFFSQFFTEIINAVSFIDEQKRIFKQKKQPFYKLHVTSIDHIKQIPKPKTFSIHGFPDTARKTIDEYSLTSLHYSCHLYDRTFDIYFVLEQPAHKIKLDKYNNYVDYILYWFYIVNKHASKTCTNKLSVFIYHTFLTKVLPTTNIEVLDEDNVNTGFTQTCQPSGEIVVYRMEEWFKVLLHESMHNYGLDFSDMDNTACHGKILALFPIKSNVNLFEAYTEFWARIMNILFCSYANASDKTDINEMLTNSEFFVNFERIFAFYQMTKVLKFMDIEYRHLIEKTAYSDSLRKTFYKENTNVLSYYIITTILLNNYQDFLIWCKANNTSMLQFKKTSDTQNRFCDFIAARYKRPEFLYNIDCSEKLINKMTKAARKKTSDTYSAFLLSNLRMTLCELC</sequence>
<dbReference type="AlphaFoldDB" id="A0A6C0I7C5"/>
<evidence type="ECO:0000313" key="1">
    <source>
        <dbReference type="EMBL" id="QHT88689.1"/>
    </source>
</evidence>
<protein>
    <submittedName>
        <fullName evidence="1">Uncharacterized protein</fullName>
    </submittedName>
</protein>
<accession>A0A6C0I7C5</accession>
<proteinExistence type="predicted"/>
<organism evidence="1">
    <name type="scientific">viral metagenome</name>
    <dbReference type="NCBI Taxonomy" id="1070528"/>
    <lineage>
        <taxon>unclassified sequences</taxon>
        <taxon>metagenomes</taxon>
        <taxon>organismal metagenomes</taxon>
    </lineage>
</organism>
<dbReference type="EMBL" id="MN740121">
    <property type="protein sequence ID" value="QHT88689.1"/>
    <property type="molecule type" value="Genomic_DNA"/>
</dbReference>
<name>A0A6C0I7C5_9ZZZZ</name>